<evidence type="ECO:0000256" key="3">
    <source>
        <dbReference type="ARBA" id="ARBA00023163"/>
    </source>
</evidence>
<evidence type="ECO:0000259" key="5">
    <source>
        <dbReference type="PROSITE" id="PS50977"/>
    </source>
</evidence>
<dbReference type="Pfam" id="PF17940">
    <property type="entry name" value="TetR_C_31"/>
    <property type="match status" value="1"/>
</dbReference>
<dbReference type="EMBL" id="SMKO01000143">
    <property type="protein sequence ID" value="TDC98040.1"/>
    <property type="molecule type" value="Genomic_DNA"/>
</dbReference>
<dbReference type="InterPro" id="IPR041583">
    <property type="entry name" value="TetR_C_31"/>
</dbReference>
<dbReference type="Proteomes" id="UP000295258">
    <property type="component" value="Unassembled WGS sequence"/>
</dbReference>
<evidence type="ECO:0000256" key="4">
    <source>
        <dbReference type="PROSITE-ProRule" id="PRU00335"/>
    </source>
</evidence>
<reference evidence="6 7" key="1">
    <citation type="submission" date="2019-03" db="EMBL/GenBank/DDBJ databases">
        <title>Draft genome sequences of novel Actinobacteria.</title>
        <authorList>
            <person name="Sahin N."/>
            <person name="Ay H."/>
            <person name="Saygin H."/>
        </authorList>
    </citation>
    <scope>NUCLEOTIDE SEQUENCE [LARGE SCALE GENOMIC DNA]</scope>
    <source>
        <strain evidence="6 7">KC310</strain>
    </source>
</reference>
<dbReference type="AlphaFoldDB" id="A0A4R4V0J3"/>
<dbReference type="PANTHER" id="PTHR47506:SF6">
    <property type="entry name" value="HTH-TYPE TRANSCRIPTIONAL REPRESSOR NEMR"/>
    <property type="match status" value="1"/>
</dbReference>
<dbReference type="Gene3D" id="1.10.357.10">
    <property type="entry name" value="Tetracycline Repressor, domain 2"/>
    <property type="match status" value="1"/>
</dbReference>
<evidence type="ECO:0000256" key="1">
    <source>
        <dbReference type="ARBA" id="ARBA00023015"/>
    </source>
</evidence>
<dbReference type="InterPro" id="IPR001647">
    <property type="entry name" value="HTH_TetR"/>
</dbReference>
<gene>
    <name evidence="6" type="ORF">E1292_35875</name>
</gene>
<evidence type="ECO:0000256" key="2">
    <source>
        <dbReference type="ARBA" id="ARBA00023125"/>
    </source>
</evidence>
<dbReference type="SUPFAM" id="SSF48498">
    <property type="entry name" value="Tetracyclin repressor-like, C-terminal domain"/>
    <property type="match status" value="1"/>
</dbReference>
<organism evidence="6 7">
    <name type="scientific">Nonomuraea deserti</name>
    <dbReference type="NCBI Taxonomy" id="1848322"/>
    <lineage>
        <taxon>Bacteria</taxon>
        <taxon>Bacillati</taxon>
        <taxon>Actinomycetota</taxon>
        <taxon>Actinomycetes</taxon>
        <taxon>Streptosporangiales</taxon>
        <taxon>Streptosporangiaceae</taxon>
        <taxon>Nonomuraea</taxon>
    </lineage>
</organism>
<accession>A0A4R4V0J3</accession>
<keyword evidence="2 4" id="KW-0238">DNA-binding</keyword>
<proteinExistence type="predicted"/>
<protein>
    <submittedName>
        <fullName evidence="6">TetR family transcriptional regulator</fullName>
    </submittedName>
</protein>
<evidence type="ECO:0000313" key="6">
    <source>
        <dbReference type="EMBL" id="TDC98040.1"/>
    </source>
</evidence>
<feature type="DNA-binding region" description="H-T-H motif" evidence="4">
    <location>
        <begin position="30"/>
        <end position="49"/>
    </location>
</feature>
<dbReference type="GO" id="GO:0003677">
    <property type="term" value="F:DNA binding"/>
    <property type="evidence" value="ECO:0007669"/>
    <property type="project" value="UniProtKB-UniRule"/>
</dbReference>
<dbReference type="InterPro" id="IPR009057">
    <property type="entry name" value="Homeodomain-like_sf"/>
</dbReference>
<dbReference type="SUPFAM" id="SSF46689">
    <property type="entry name" value="Homeodomain-like"/>
    <property type="match status" value="1"/>
</dbReference>
<name>A0A4R4V0J3_9ACTN</name>
<dbReference type="PANTHER" id="PTHR47506">
    <property type="entry name" value="TRANSCRIPTIONAL REGULATORY PROTEIN"/>
    <property type="match status" value="1"/>
</dbReference>
<sequence length="196" mass="21934">MARRSKGERFQHMISVAIKIIGEEGVDALSHRRLAERANVPLGSTTYWFKSRDDILTQALARFAADESVALEHGFASLRVSTVDDLIDVLAGYIARIEVEDRGRLVAHYALFQEASRNPTLRKALHDWTEQWVTLLAEQLAHAGVKDSQRHARVLMPLLDGLLINHLADPVDDFGEEVLRPALRLVCSGWSASRSD</sequence>
<feature type="domain" description="HTH tetR-type" evidence="5">
    <location>
        <begin position="7"/>
        <end position="67"/>
    </location>
</feature>
<dbReference type="InterPro" id="IPR036271">
    <property type="entry name" value="Tet_transcr_reg_TetR-rel_C_sf"/>
</dbReference>
<dbReference type="PROSITE" id="PS50977">
    <property type="entry name" value="HTH_TETR_2"/>
    <property type="match status" value="1"/>
</dbReference>
<keyword evidence="3" id="KW-0804">Transcription</keyword>
<keyword evidence="7" id="KW-1185">Reference proteome</keyword>
<evidence type="ECO:0000313" key="7">
    <source>
        <dbReference type="Proteomes" id="UP000295258"/>
    </source>
</evidence>
<keyword evidence="1" id="KW-0805">Transcription regulation</keyword>
<comment type="caution">
    <text evidence="6">The sequence shown here is derived from an EMBL/GenBank/DDBJ whole genome shotgun (WGS) entry which is preliminary data.</text>
</comment>